<dbReference type="Proteomes" id="UP001300383">
    <property type="component" value="Unassembled WGS sequence"/>
</dbReference>
<keyword evidence="3" id="KW-1185">Reference proteome</keyword>
<evidence type="ECO:0000313" key="2">
    <source>
        <dbReference type="EMBL" id="MDI9242071.1"/>
    </source>
</evidence>
<organism evidence="2 3">
    <name type="scientific">Fusibacillus kribbianus</name>
    <dbReference type="NCBI Taxonomy" id="3044208"/>
    <lineage>
        <taxon>Bacteria</taxon>
        <taxon>Bacillati</taxon>
        <taxon>Bacillota</taxon>
        <taxon>Clostridia</taxon>
        <taxon>Lachnospirales</taxon>
        <taxon>Lachnospiraceae</taxon>
        <taxon>Fusibacillus</taxon>
    </lineage>
</organism>
<dbReference type="InterPro" id="IPR022627">
    <property type="entry name" value="DUF3502"/>
</dbReference>
<dbReference type="RefSeq" id="WP_283230575.1">
    <property type="nucleotide sequence ID" value="NZ_JASGBQ010000007.1"/>
</dbReference>
<dbReference type="Pfam" id="PF12010">
    <property type="entry name" value="DUF3502"/>
    <property type="match status" value="1"/>
</dbReference>
<name>A0AAP4B8Q6_9FIRM</name>
<accession>A0AAP4B8Q6</accession>
<reference evidence="2 3" key="1">
    <citation type="submission" date="2023-05" db="EMBL/GenBank/DDBJ databases">
        <title>[ruminococcus] sp. nov., isolated from a pig farm feces dump.</title>
        <authorList>
            <person name="Chang Y.-H."/>
        </authorList>
    </citation>
    <scope>NUCLEOTIDE SEQUENCE [LARGE SCALE GENOMIC DNA]</scope>
    <source>
        <strain evidence="2 3">YH-rum2234</strain>
    </source>
</reference>
<sequence>MESKEIAGQLRDTVKLRWALFDWYGNMKPFEDSVNRILENNNLPYQIEFVNIPGEFDGDYEKYINTYLSELKKGNYDLVSCRGRYGNCYDVYEMAVDAGVLWPIEGWLAEVENGKRLRAAYPELVWESLIYKRHIYGVGVPSVSMEYYAVFNEAYAEKYEINLTADAFSDLEEGLTKAAEGEAEENNSKFIPSTAWPYFLYGDYEKSRCELICINTMGEKLHAENILENESYLSHMRRLRDWTEQGLIHHDPDFSQITEGNFLVTGIEAYSEAAAESFCRNRYKISDDIPLKAVKLEEFCRHYERGNGVNGIAADSRHKEEAKDILAAIHSDEALSNGIVFGTEGLDYEIIDGRAVIPEEEKNYLFIRKISFGNPFLTLPTEEEPLSKSEDMRRAMENAILGYSSEITNYSDERKKQIAAINTVLMEKYAAALRGKSTDWENDLEKLRAEVKSLGMDDILEEINRQLHGQ</sequence>
<dbReference type="SUPFAM" id="SSF53850">
    <property type="entry name" value="Periplasmic binding protein-like II"/>
    <property type="match status" value="1"/>
</dbReference>
<evidence type="ECO:0000259" key="1">
    <source>
        <dbReference type="Pfam" id="PF12010"/>
    </source>
</evidence>
<feature type="domain" description="DUF3502" evidence="1">
    <location>
        <begin position="415"/>
        <end position="467"/>
    </location>
</feature>
<protein>
    <submittedName>
        <fullName evidence="2">DUF3502 domain-containing protein</fullName>
    </submittedName>
</protein>
<dbReference type="Gene3D" id="3.40.190.10">
    <property type="entry name" value="Periplasmic binding protein-like II"/>
    <property type="match status" value="1"/>
</dbReference>
<dbReference type="AlphaFoldDB" id="A0AAP4B8Q6"/>
<gene>
    <name evidence="2" type="ORF">QJ036_06205</name>
</gene>
<proteinExistence type="predicted"/>
<dbReference type="EMBL" id="JASGBQ010000007">
    <property type="protein sequence ID" value="MDI9242071.1"/>
    <property type="molecule type" value="Genomic_DNA"/>
</dbReference>
<evidence type="ECO:0000313" key="3">
    <source>
        <dbReference type="Proteomes" id="UP001300383"/>
    </source>
</evidence>
<comment type="caution">
    <text evidence="2">The sequence shown here is derived from an EMBL/GenBank/DDBJ whole genome shotgun (WGS) entry which is preliminary data.</text>
</comment>